<keyword evidence="2" id="KW-1185">Reference proteome</keyword>
<reference evidence="1 2" key="1">
    <citation type="journal article" date="2016" name="Mol. Biol. Evol.">
        <title>Comparative Genomics of Early-Diverging Mushroom-Forming Fungi Provides Insights into the Origins of Lignocellulose Decay Capabilities.</title>
        <authorList>
            <person name="Nagy L.G."/>
            <person name="Riley R."/>
            <person name="Tritt A."/>
            <person name="Adam C."/>
            <person name="Daum C."/>
            <person name="Floudas D."/>
            <person name="Sun H."/>
            <person name="Yadav J.S."/>
            <person name="Pangilinan J."/>
            <person name="Larsson K.H."/>
            <person name="Matsuura K."/>
            <person name="Barry K."/>
            <person name="Labutti K."/>
            <person name="Kuo R."/>
            <person name="Ohm R.A."/>
            <person name="Bhattacharya S.S."/>
            <person name="Shirouzu T."/>
            <person name="Yoshinaga Y."/>
            <person name="Martin F.M."/>
            <person name="Grigoriev I.V."/>
            <person name="Hibbett D.S."/>
        </authorList>
    </citation>
    <scope>NUCLEOTIDE SEQUENCE [LARGE SCALE GENOMIC DNA]</scope>
    <source>
        <strain evidence="1 2">CBS 109695</strain>
    </source>
</reference>
<evidence type="ECO:0000313" key="1">
    <source>
        <dbReference type="EMBL" id="KZP32632.1"/>
    </source>
</evidence>
<dbReference type="AlphaFoldDB" id="A0A166VE83"/>
<dbReference type="EMBL" id="KV417485">
    <property type="protein sequence ID" value="KZP32632.1"/>
    <property type="molecule type" value="Genomic_DNA"/>
</dbReference>
<proteinExistence type="predicted"/>
<accession>A0A166VE83</accession>
<gene>
    <name evidence="1" type="ORF">FIBSPDRAFT_925112</name>
</gene>
<sequence>MLALHVGDSRNGMALRIEPKDDNAASYRVSALPVRRQLTGNEQTEFTGFGFRLKSEGFCVGDGSRFFAEPSIKPFQAEHQEENQAMAGKFETHRGIAQVNITNHEPGPQRSNFCSRKTLPRIVQEGVSEDGPEAVLAERHILGFKPPHMWL</sequence>
<dbReference type="Proteomes" id="UP000076532">
    <property type="component" value="Unassembled WGS sequence"/>
</dbReference>
<organism evidence="1 2">
    <name type="scientific">Athelia psychrophila</name>
    <dbReference type="NCBI Taxonomy" id="1759441"/>
    <lineage>
        <taxon>Eukaryota</taxon>
        <taxon>Fungi</taxon>
        <taxon>Dikarya</taxon>
        <taxon>Basidiomycota</taxon>
        <taxon>Agaricomycotina</taxon>
        <taxon>Agaricomycetes</taxon>
        <taxon>Agaricomycetidae</taxon>
        <taxon>Atheliales</taxon>
        <taxon>Atheliaceae</taxon>
        <taxon>Athelia</taxon>
    </lineage>
</organism>
<evidence type="ECO:0000313" key="2">
    <source>
        <dbReference type="Proteomes" id="UP000076532"/>
    </source>
</evidence>
<name>A0A166VE83_9AGAM</name>
<protein>
    <submittedName>
        <fullName evidence="1">Uncharacterized protein</fullName>
    </submittedName>
</protein>